<keyword evidence="3" id="KW-0449">Lipoprotein</keyword>
<organism evidence="3 4">
    <name type="scientific">Niabella pedocola</name>
    <dbReference type="NCBI Taxonomy" id="1752077"/>
    <lineage>
        <taxon>Bacteria</taxon>
        <taxon>Pseudomonadati</taxon>
        <taxon>Bacteroidota</taxon>
        <taxon>Chitinophagia</taxon>
        <taxon>Chitinophagales</taxon>
        <taxon>Chitinophagaceae</taxon>
        <taxon>Niabella</taxon>
    </lineage>
</organism>
<evidence type="ECO:0000256" key="1">
    <source>
        <dbReference type="ARBA" id="ARBA00022729"/>
    </source>
</evidence>
<dbReference type="CDD" id="cd16325">
    <property type="entry name" value="LolA"/>
    <property type="match status" value="1"/>
</dbReference>
<gene>
    <name evidence="3" type="ORF">LQ567_22875</name>
</gene>
<dbReference type="Proteomes" id="UP001199816">
    <property type="component" value="Unassembled WGS sequence"/>
</dbReference>
<keyword evidence="1 2" id="KW-0732">Signal</keyword>
<dbReference type="PANTHER" id="PTHR35869">
    <property type="entry name" value="OUTER-MEMBRANE LIPOPROTEIN CARRIER PROTEIN"/>
    <property type="match status" value="1"/>
</dbReference>
<protein>
    <submittedName>
        <fullName evidence="3">Outer membrane lipoprotein carrier protein LolA</fullName>
    </submittedName>
</protein>
<dbReference type="Pfam" id="PF03548">
    <property type="entry name" value="LolA"/>
    <property type="match status" value="1"/>
</dbReference>
<keyword evidence="4" id="KW-1185">Reference proteome</keyword>
<dbReference type="InterPro" id="IPR029046">
    <property type="entry name" value="LolA/LolB/LppX"/>
</dbReference>
<comment type="caution">
    <text evidence="3">The sequence shown here is derived from an EMBL/GenBank/DDBJ whole genome shotgun (WGS) entry which is preliminary data.</text>
</comment>
<proteinExistence type="predicted"/>
<feature type="signal peptide" evidence="2">
    <location>
        <begin position="1"/>
        <end position="19"/>
    </location>
</feature>
<sequence length="215" mass="23668">MKKAYVSAVFLLMTVCSFAQQRDPAAKAILDEASAKFKTYKTVVATFGYQIQSAVGKVLTRKSGTVNMKGDKFNITFGSNKIISDGATVWNYDPGTKEVTVNNANKSESTITPQKLFTDFYNKDFMYTMSKDSKVNGKPVSVILMQPIDKNKPFSRLYLAIDKATKTVVSATVVEKNGNKYVYSIGSLKPNVALSDAQFAFNKASYPGVEVVDLR</sequence>
<dbReference type="RefSeq" id="WP_231008192.1">
    <property type="nucleotide sequence ID" value="NZ_JAJNEC010000007.1"/>
</dbReference>
<dbReference type="PANTHER" id="PTHR35869:SF1">
    <property type="entry name" value="OUTER-MEMBRANE LIPOPROTEIN CARRIER PROTEIN"/>
    <property type="match status" value="1"/>
</dbReference>
<accession>A0ABS8Q0D6</accession>
<dbReference type="SUPFAM" id="SSF89392">
    <property type="entry name" value="Prokaryotic lipoproteins and lipoprotein localization factors"/>
    <property type="match status" value="1"/>
</dbReference>
<name>A0ABS8Q0D6_9BACT</name>
<dbReference type="Gene3D" id="2.50.20.10">
    <property type="entry name" value="Lipoprotein localisation LolA/LolB/LppX"/>
    <property type="match status" value="1"/>
</dbReference>
<dbReference type="InterPro" id="IPR004564">
    <property type="entry name" value="OM_lipoprot_carrier_LolA-like"/>
</dbReference>
<dbReference type="EMBL" id="JAJNEC010000007">
    <property type="protein sequence ID" value="MCD2425646.1"/>
    <property type="molecule type" value="Genomic_DNA"/>
</dbReference>
<feature type="chain" id="PRO_5046505122" evidence="2">
    <location>
        <begin position="20"/>
        <end position="215"/>
    </location>
</feature>
<reference evidence="3 4" key="1">
    <citation type="submission" date="2021-11" db="EMBL/GenBank/DDBJ databases">
        <title>Genomic of Niabella pedocola.</title>
        <authorList>
            <person name="Wu T."/>
        </authorList>
    </citation>
    <scope>NUCLEOTIDE SEQUENCE [LARGE SCALE GENOMIC DNA]</scope>
    <source>
        <strain evidence="3 4">JCM 31011</strain>
    </source>
</reference>
<evidence type="ECO:0000256" key="2">
    <source>
        <dbReference type="SAM" id="SignalP"/>
    </source>
</evidence>
<evidence type="ECO:0000313" key="3">
    <source>
        <dbReference type="EMBL" id="MCD2425646.1"/>
    </source>
</evidence>
<evidence type="ECO:0000313" key="4">
    <source>
        <dbReference type="Proteomes" id="UP001199816"/>
    </source>
</evidence>